<dbReference type="PANTHER" id="PTHR47512:SF3">
    <property type="entry name" value="CHALCONE-FLAVONONE ISOMERASE FAMILY PROTEIN"/>
    <property type="match status" value="1"/>
</dbReference>
<accession>A0A5P1F511</accession>
<dbReference type="Proteomes" id="UP000243459">
    <property type="component" value="Chromosome 4"/>
</dbReference>
<evidence type="ECO:0000256" key="1">
    <source>
        <dbReference type="SAM" id="MobiDB-lite"/>
    </source>
</evidence>
<dbReference type="EMBL" id="CM007384">
    <property type="protein sequence ID" value="ONK71751.1"/>
    <property type="molecule type" value="Genomic_DNA"/>
</dbReference>
<feature type="region of interest" description="Disordered" evidence="1">
    <location>
        <begin position="1"/>
        <end position="29"/>
    </location>
</feature>
<gene>
    <name evidence="2" type="ORF">A4U43_C04F11990</name>
</gene>
<organism evidence="2 3">
    <name type="scientific">Asparagus officinalis</name>
    <name type="common">Garden asparagus</name>
    <dbReference type="NCBI Taxonomy" id="4686"/>
    <lineage>
        <taxon>Eukaryota</taxon>
        <taxon>Viridiplantae</taxon>
        <taxon>Streptophyta</taxon>
        <taxon>Embryophyta</taxon>
        <taxon>Tracheophyta</taxon>
        <taxon>Spermatophyta</taxon>
        <taxon>Magnoliopsida</taxon>
        <taxon>Liliopsida</taxon>
        <taxon>Asparagales</taxon>
        <taxon>Asparagaceae</taxon>
        <taxon>Asparagoideae</taxon>
        <taxon>Asparagus</taxon>
    </lineage>
</organism>
<feature type="compositionally biased region" description="Acidic residues" evidence="1">
    <location>
        <begin position="155"/>
        <end position="176"/>
    </location>
</feature>
<dbReference type="OrthoDB" id="162989at2759"/>
<feature type="compositionally biased region" description="Polar residues" evidence="1">
    <location>
        <begin position="1"/>
        <end position="19"/>
    </location>
</feature>
<sequence length="259" mass="29311">METPSSMRRVARSQTSIASQKIKKENSERSALLDITNESPIVGLAAGTLLKKTPSSSAIKTRVCVENEPGSGEDLLRGQVKNLLQKVEEEDGHVSVDENSLKIEPIQIAEAIKPEEAVNPQENLLNRALLFDSPEKSLEDDSSSAWSIQVNVSIQDEEEEKIEDFDGEEEEEEEEEEYYEEAENYFDDICQGLSKMTVKEEKFEGKHTRFVYNSDDEIEGEEVIQEKRAKNRSPSALLLRGLPVPEGKHLRFHDEEDEE</sequence>
<feature type="compositionally biased region" description="Polar residues" evidence="1">
    <location>
        <begin position="143"/>
        <end position="154"/>
    </location>
</feature>
<dbReference type="AlphaFoldDB" id="A0A5P1F511"/>
<dbReference type="Gramene" id="ONK71751">
    <property type="protein sequence ID" value="ONK71751"/>
    <property type="gene ID" value="A4U43_C04F11990"/>
</dbReference>
<reference evidence="3" key="1">
    <citation type="journal article" date="2017" name="Nat. Commun.">
        <title>The asparagus genome sheds light on the origin and evolution of a young Y chromosome.</title>
        <authorList>
            <person name="Harkess A."/>
            <person name="Zhou J."/>
            <person name="Xu C."/>
            <person name="Bowers J.E."/>
            <person name="Van der Hulst R."/>
            <person name="Ayyampalayam S."/>
            <person name="Mercati F."/>
            <person name="Riccardi P."/>
            <person name="McKain M.R."/>
            <person name="Kakrana A."/>
            <person name="Tang H."/>
            <person name="Ray J."/>
            <person name="Groenendijk J."/>
            <person name="Arikit S."/>
            <person name="Mathioni S.M."/>
            <person name="Nakano M."/>
            <person name="Shan H."/>
            <person name="Telgmann-Rauber A."/>
            <person name="Kanno A."/>
            <person name="Yue Z."/>
            <person name="Chen H."/>
            <person name="Li W."/>
            <person name="Chen Y."/>
            <person name="Xu X."/>
            <person name="Zhang Y."/>
            <person name="Luo S."/>
            <person name="Chen H."/>
            <person name="Gao J."/>
            <person name="Mao Z."/>
            <person name="Pires J.C."/>
            <person name="Luo M."/>
            <person name="Kudrna D."/>
            <person name="Wing R.A."/>
            <person name="Meyers B.C."/>
            <person name="Yi K."/>
            <person name="Kong H."/>
            <person name="Lavrijsen P."/>
            <person name="Sunseri F."/>
            <person name="Falavigna A."/>
            <person name="Ye Y."/>
            <person name="Leebens-Mack J.H."/>
            <person name="Chen G."/>
        </authorList>
    </citation>
    <scope>NUCLEOTIDE SEQUENCE [LARGE SCALE GENOMIC DNA]</scope>
    <source>
        <strain evidence="3">cv. DH0086</strain>
    </source>
</reference>
<dbReference type="PANTHER" id="PTHR47512">
    <property type="entry name" value="EXPRESSED PROTEIN"/>
    <property type="match status" value="1"/>
</dbReference>
<evidence type="ECO:0000313" key="2">
    <source>
        <dbReference type="EMBL" id="ONK71751.1"/>
    </source>
</evidence>
<proteinExistence type="predicted"/>
<keyword evidence="3" id="KW-1185">Reference proteome</keyword>
<evidence type="ECO:0000313" key="3">
    <source>
        <dbReference type="Proteomes" id="UP000243459"/>
    </source>
</evidence>
<feature type="region of interest" description="Disordered" evidence="1">
    <location>
        <begin position="136"/>
        <end position="176"/>
    </location>
</feature>
<name>A0A5P1F511_ASPOF</name>
<dbReference type="OMA" id="NICVDEK"/>
<protein>
    <submittedName>
        <fullName evidence="2">Uncharacterized protein</fullName>
    </submittedName>
</protein>